<dbReference type="OrthoDB" id="1898723at2759"/>
<dbReference type="PROSITE" id="PS51499">
    <property type="entry name" value="APO"/>
    <property type="match status" value="2"/>
</dbReference>
<feature type="domain" description="APO" evidence="1">
    <location>
        <begin position="84"/>
        <end position="169"/>
    </location>
</feature>
<dbReference type="Pfam" id="PF05634">
    <property type="entry name" value="APO_RNA-bind"/>
    <property type="match status" value="2"/>
</dbReference>
<dbReference type="STRING" id="74649.A0A2P6S2F1"/>
<dbReference type="EMBL" id="PDCK01000040">
    <property type="protein sequence ID" value="PRQ52847.1"/>
    <property type="molecule type" value="Genomic_DNA"/>
</dbReference>
<evidence type="ECO:0000313" key="2">
    <source>
        <dbReference type="EMBL" id="PRQ52847.1"/>
    </source>
</evidence>
<gene>
    <name evidence="2" type="ORF">RchiOBHm_Chr2g0159941</name>
</gene>
<dbReference type="OMA" id="GYKHRAK"/>
<reference evidence="2 3" key="1">
    <citation type="journal article" date="2018" name="Nat. Genet.">
        <title>The Rosa genome provides new insights in the design of modern roses.</title>
        <authorList>
            <person name="Bendahmane M."/>
        </authorList>
    </citation>
    <scope>NUCLEOTIDE SEQUENCE [LARGE SCALE GENOMIC DNA]</scope>
    <source>
        <strain evidence="3">cv. Old Blush</strain>
    </source>
</reference>
<evidence type="ECO:0000259" key="1">
    <source>
        <dbReference type="PROSITE" id="PS51499"/>
    </source>
</evidence>
<feature type="domain" description="APO" evidence="1">
    <location>
        <begin position="224"/>
        <end position="309"/>
    </location>
</feature>
<dbReference type="Gramene" id="PRQ52847">
    <property type="protein sequence ID" value="PRQ52847"/>
    <property type="gene ID" value="RchiOBHm_Chr2g0159941"/>
</dbReference>
<evidence type="ECO:0000313" key="3">
    <source>
        <dbReference type="Proteomes" id="UP000238479"/>
    </source>
</evidence>
<protein>
    <submittedName>
        <fullName evidence="2">Putative APO domain-containing protein</fullName>
    </submittedName>
</protein>
<organism evidence="2 3">
    <name type="scientific">Rosa chinensis</name>
    <name type="common">China rose</name>
    <dbReference type="NCBI Taxonomy" id="74649"/>
    <lineage>
        <taxon>Eukaryota</taxon>
        <taxon>Viridiplantae</taxon>
        <taxon>Streptophyta</taxon>
        <taxon>Embryophyta</taxon>
        <taxon>Tracheophyta</taxon>
        <taxon>Spermatophyta</taxon>
        <taxon>Magnoliopsida</taxon>
        <taxon>eudicotyledons</taxon>
        <taxon>Gunneridae</taxon>
        <taxon>Pentapetalae</taxon>
        <taxon>rosids</taxon>
        <taxon>fabids</taxon>
        <taxon>Rosales</taxon>
        <taxon>Rosaceae</taxon>
        <taxon>Rosoideae</taxon>
        <taxon>Rosoideae incertae sedis</taxon>
        <taxon>Rosa</taxon>
    </lineage>
</organism>
<dbReference type="PANTHER" id="PTHR10388">
    <property type="entry name" value="EUKARYOTIC TRANSLATION INITIATION FACTOR SUI1"/>
    <property type="match status" value="1"/>
</dbReference>
<dbReference type="Proteomes" id="UP000238479">
    <property type="component" value="Chromosome 2"/>
</dbReference>
<dbReference type="AlphaFoldDB" id="A0A2P6S2F1"/>
<accession>A0A2P6S2F1</accession>
<proteinExistence type="predicted"/>
<comment type="caution">
    <text evidence="2">The sequence shown here is derived from an EMBL/GenBank/DDBJ whole genome shotgun (WGS) entry which is preliminary data.</text>
</comment>
<dbReference type="GO" id="GO:0003723">
    <property type="term" value="F:RNA binding"/>
    <property type="evidence" value="ECO:0007669"/>
    <property type="project" value="InterPro"/>
</dbReference>
<sequence length="348" mass="39472">MALRRKLGESSNFSCKMMLSFSRYYNSDKVDLKKLRPMILKRIQDRAKDYPVQSMIPVAEEVLNSRRLLIQGVSTLLKVIPVVACKFCPEVHISDKGHLIQTCCGFKRCGRNRVHEWITGSLKDVLVPVEAFHLKHMFQGVIKHNQRFDYDRVPAVVELCWQAGANDENLYSGTWNPESDCVAVEGAESLSPAELTLVANGTLRAWEILRNGVKKLLMVYPAKVCKDCSEVHVGPSGHKARLCGLFKYERWQGTHFWRKASVNDLVPPNIVWRRRRQDPPVLLNEGRGYYGHAPAVVELCTQAGAIVPSKYRCMMKVEGLTSVVNQGLPPPPFNLTEPYRLLHPKDHV</sequence>
<dbReference type="InterPro" id="IPR023342">
    <property type="entry name" value="APO_dom"/>
</dbReference>
<name>A0A2P6S2F1_ROSCH</name>
<keyword evidence="3" id="KW-1185">Reference proteome</keyword>